<evidence type="ECO:0000256" key="2">
    <source>
        <dbReference type="ARBA" id="ARBA00022478"/>
    </source>
</evidence>
<evidence type="ECO:0000259" key="11">
    <source>
        <dbReference type="Pfam" id="PF04963"/>
    </source>
</evidence>
<dbReference type="Gene3D" id="1.10.10.60">
    <property type="entry name" value="Homeodomain-like"/>
    <property type="match status" value="1"/>
</dbReference>
<dbReference type="Pfam" id="PF04552">
    <property type="entry name" value="Sigma54_DBD"/>
    <property type="match status" value="1"/>
</dbReference>
<reference evidence="12 13" key="1">
    <citation type="submission" date="2018-05" db="EMBL/GenBank/DDBJ databases">
        <title>Pararhodobacter marina sp. nov., isolated from deep-sea water of the Indian Ocean.</title>
        <authorList>
            <person name="Lai Q.Sr."/>
            <person name="Liu X."/>
            <person name="Shao Z."/>
        </authorList>
    </citation>
    <scope>NUCLEOTIDE SEQUENCE [LARGE SCALE GENOMIC DNA]</scope>
    <source>
        <strain evidence="12 13">CIC4N-9</strain>
    </source>
</reference>
<evidence type="ECO:0000256" key="4">
    <source>
        <dbReference type="ARBA" id="ARBA00022695"/>
    </source>
</evidence>
<dbReference type="InterPro" id="IPR007634">
    <property type="entry name" value="RNA_pol_sigma_54_DNA-bd"/>
</dbReference>
<dbReference type="PRINTS" id="PR00045">
    <property type="entry name" value="SIGMA54FCT"/>
</dbReference>
<evidence type="ECO:0000313" key="13">
    <source>
        <dbReference type="Proteomes" id="UP000244940"/>
    </source>
</evidence>
<evidence type="ECO:0000259" key="10">
    <source>
        <dbReference type="Pfam" id="PF04552"/>
    </source>
</evidence>
<keyword evidence="7 9" id="KW-0238">DNA-binding</keyword>
<keyword evidence="8 9" id="KW-0804">Transcription</keyword>
<evidence type="ECO:0000313" key="12">
    <source>
        <dbReference type="EMBL" id="PWE31659.1"/>
    </source>
</evidence>
<proteinExistence type="inferred from homology"/>
<comment type="similarity">
    <text evidence="1 9">Belongs to the sigma-54 factor family.</text>
</comment>
<evidence type="ECO:0000256" key="7">
    <source>
        <dbReference type="ARBA" id="ARBA00023125"/>
    </source>
</evidence>
<dbReference type="PANTHER" id="PTHR32248">
    <property type="entry name" value="RNA POLYMERASE SIGMA-54 FACTOR"/>
    <property type="match status" value="1"/>
</dbReference>
<dbReference type="RefSeq" id="WP_109531460.1">
    <property type="nucleotide sequence ID" value="NZ_CAXPUO010000060.1"/>
</dbReference>
<evidence type="ECO:0000256" key="1">
    <source>
        <dbReference type="ARBA" id="ARBA00008798"/>
    </source>
</evidence>
<dbReference type="Proteomes" id="UP000244940">
    <property type="component" value="Unassembled WGS sequence"/>
</dbReference>
<dbReference type="PIRSF" id="PIRSF000774">
    <property type="entry name" value="RpoN"/>
    <property type="match status" value="1"/>
</dbReference>
<dbReference type="GO" id="GO:0016779">
    <property type="term" value="F:nucleotidyltransferase activity"/>
    <property type="evidence" value="ECO:0007669"/>
    <property type="project" value="UniProtKB-KW"/>
</dbReference>
<keyword evidence="4 9" id="KW-0548">Nucleotidyltransferase</keyword>
<dbReference type="PROSITE" id="PS50044">
    <property type="entry name" value="SIGMA54_3"/>
    <property type="match status" value="1"/>
</dbReference>
<feature type="domain" description="RNA polymerase sigma factor 54 core-binding" evidence="11">
    <location>
        <begin position="70"/>
        <end position="251"/>
    </location>
</feature>
<keyword evidence="3 9" id="KW-0808">Transferase</keyword>
<organism evidence="12 13">
    <name type="scientific">Pararhodobacter marinus</name>
    <dbReference type="NCBI Taxonomy" id="2184063"/>
    <lineage>
        <taxon>Bacteria</taxon>
        <taxon>Pseudomonadati</taxon>
        <taxon>Pseudomonadota</taxon>
        <taxon>Alphaproteobacteria</taxon>
        <taxon>Rhodobacterales</taxon>
        <taxon>Paracoccaceae</taxon>
        <taxon>Pararhodobacter</taxon>
    </lineage>
</organism>
<dbReference type="GO" id="GO:0016987">
    <property type="term" value="F:sigma factor activity"/>
    <property type="evidence" value="ECO:0007669"/>
    <property type="project" value="UniProtKB-KW"/>
</dbReference>
<gene>
    <name evidence="12" type="ORF">C4N9_01200</name>
</gene>
<dbReference type="GO" id="GO:0003677">
    <property type="term" value="F:DNA binding"/>
    <property type="evidence" value="ECO:0007669"/>
    <property type="project" value="UniProtKB-KW"/>
</dbReference>
<sequence>MALNPRLELRTQQRLALTPELRTRLSVLRMTPAELDEALAAEAARNPFLKRNAATAVGAATGLDPLDWVAAREAPFQDDLRRQIERMGLDPRREAVALHLIAELGADGFLDVGTDELALELGLPEALIADALASLQSCEPAGIAARSVSESLVLQLVAKGMATREAQATVRLLPDFARLNWSAIQSALGVTLGEARARAALLRTLSPRPLAPGESPRAAPLVADLRLVRDESGRLAIVPSHSAHPSVQLDQTLVRKAEAEGFAPELLARARAMLAAIDQRGLTLARIGEWLLEKQTGFFQRGLGALVPSTRQDLAADLGLHPSTISRALAGKALDVDGRLWPLSTFFSAALPGRDGPLSARAVQRRVAEMIAAEPETRPLSDECVADQLRAQGVDIARRTVAKYRQGLHIPSSAMRRRLAADRRRE</sequence>
<comment type="function">
    <text evidence="9">Sigma factors are initiation factors that promote the attachment of RNA polymerase to specific initiation sites and are then released.</text>
</comment>
<keyword evidence="6 9" id="KW-0731">Sigma factor</keyword>
<dbReference type="InterPro" id="IPR000394">
    <property type="entry name" value="RNA_pol_sigma_54"/>
</dbReference>
<protein>
    <recommendedName>
        <fullName evidence="9">RNA polymerase sigma-54 factor</fullName>
    </recommendedName>
</protein>
<dbReference type="OrthoDB" id="9814402at2"/>
<comment type="caution">
    <text evidence="12">The sequence shown here is derived from an EMBL/GenBank/DDBJ whole genome shotgun (WGS) entry which is preliminary data.</text>
</comment>
<dbReference type="GO" id="GO:0006352">
    <property type="term" value="P:DNA-templated transcription initiation"/>
    <property type="evidence" value="ECO:0007669"/>
    <property type="project" value="InterPro"/>
</dbReference>
<dbReference type="Pfam" id="PF04963">
    <property type="entry name" value="Sigma54_CBD"/>
    <property type="match status" value="1"/>
</dbReference>
<dbReference type="Gene3D" id="1.10.10.1330">
    <property type="entry name" value="RNA polymerase sigma-54 factor, core-binding domain"/>
    <property type="match status" value="1"/>
</dbReference>
<dbReference type="InterPro" id="IPR038709">
    <property type="entry name" value="RpoN_core-bd_sf"/>
</dbReference>
<evidence type="ECO:0000256" key="9">
    <source>
        <dbReference type="PIRNR" id="PIRNR000774"/>
    </source>
</evidence>
<keyword evidence="2 9" id="KW-0240">DNA-directed RNA polymerase</keyword>
<evidence type="ECO:0000256" key="8">
    <source>
        <dbReference type="ARBA" id="ARBA00023163"/>
    </source>
</evidence>
<evidence type="ECO:0000256" key="6">
    <source>
        <dbReference type="ARBA" id="ARBA00023082"/>
    </source>
</evidence>
<name>A0A2U2CIK8_9RHOB</name>
<evidence type="ECO:0000256" key="3">
    <source>
        <dbReference type="ARBA" id="ARBA00022679"/>
    </source>
</evidence>
<dbReference type="InterPro" id="IPR007046">
    <property type="entry name" value="RNA_pol_sigma_54_core-bd"/>
</dbReference>
<evidence type="ECO:0000256" key="5">
    <source>
        <dbReference type="ARBA" id="ARBA00023015"/>
    </source>
</evidence>
<dbReference type="GeneID" id="94363495"/>
<dbReference type="PANTHER" id="PTHR32248:SF4">
    <property type="entry name" value="RNA POLYMERASE SIGMA-54 FACTOR"/>
    <property type="match status" value="1"/>
</dbReference>
<dbReference type="AlphaFoldDB" id="A0A2U2CIK8"/>
<dbReference type="Pfam" id="PF00309">
    <property type="entry name" value="Sigma54_AID"/>
    <property type="match status" value="1"/>
</dbReference>
<keyword evidence="13" id="KW-1185">Reference proteome</keyword>
<accession>A0A2U2CIK8</accession>
<feature type="domain" description="RNA polymerase sigma factor 54 DNA-binding" evidence="10">
    <location>
        <begin position="264"/>
        <end position="418"/>
    </location>
</feature>
<dbReference type="GO" id="GO:0000428">
    <property type="term" value="C:DNA-directed RNA polymerase complex"/>
    <property type="evidence" value="ECO:0007669"/>
    <property type="project" value="UniProtKB-KW"/>
</dbReference>
<dbReference type="PROSITE" id="PS00718">
    <property type="entry name" value="SIGMA54_2"/>
    <property type="match status" value="1"/>
</dbReference>
<dbReference type="GO" id="GO:0001216">
    <property type="term" value="F:DNA-binding transcription activator activity"/>
    <property type="evidence" value="ECO:0007669"/>
    <property type="project" value="InterPro"/>
</dbReference>
<keyword evidence="5 9" id="KW-0805">Transcription regulation</keyword>
<dbReference type="EMBL" id="QEYD01000001">
    <property type="protein sequence ID" value="PWE31659.1"/>
    <property type="molecule type" value="Genomic_DNA"/>
</dbReference>